<gene>
    <name evidence="2" type="ORF">BH747_13560</name>
    <name evidence="1" type="ORF">EVI01_24680</name>
</gene>
<dbReference type="Proteomes" id="UP000321830">
    <property type="component" value="Unassembled WGS sequence"/>
</dbReference>
<dbReference type="AlphaFoldDB" id="A0A1V8Y5D3"/>
<proteinExistence type="predicted"/>
<dbReference type="EMBL" id="BJWF01000050">
    <property type="protein sequence ID" value="GEL93131.1"/>
    <property type="molecule type" value="Genomic_DNA"/>
</dbReference>
<sequence>MSKNIPKRESIKKRTIKYMKELGTYKPQYNQIIEVYSDMVYQYNYLSREFERQGYEIILETEKSGGKKSPILASLENLRKDIGTYSDRLMLNARTYQAEVEMPKKEKSAFAKLLEQQQM</sequence>
<reference evidence="1 4" key="2">
    <citation type="submission" date="2019-07" db="EMBL/GenBank/DDBJ databases">
        <title>Whole genome shotgun sequence of Enterococcus villorum NBRC 100699.</title>
        <authorList>
            <person name="Hosoyama A."/>
            <person name="Uohara A."/>
            <person name="Ohji S."/>
            <person name="Ichikawa N."/>
        </authorList>
    </citation>
    <scope>NUCLEOTIDE SEQUENCE [LARGE SCALE GENOMIC DNA]</scope>
    <source>
        <strain evidence="1 4">NBRC 100699</strain>
    </source>
</reference>
<dbReference type="Proteomes" id="UP000192477">
    <property type="component" value="Unassembled WGS sequence"/>
</dbReference>
<organism evidence="2 3">
    <name type="scientific">Enterococcus villorum</name>
    <dbReference type="NCBI Taxonomy" id="112904"/>
    <lineage>
        <taxon>Bacteria</taxon>
        <taxon>Bacillati</taxon>
        <taxon>Bacillota</taxon>
        <taxon>Bacilli</taxon>
        <taxon>Lactobacillales</taxon>
        <taxon>Enterococcaceae</taxon>
        <taxon>Enterococcus</taxon>
    </lineage>
</organism>
<protein>
    <recommendedName>
        <fullName evidence="5">Terminase</fullName>
    </recommendedName>
</protein>
<dbReference type="STRING" id="112904.BH747_13560"/>
<evidence type="ECO:0000313" key="3">
    <source>
        <dbReference type="Proteomes" id="UP000192477"/>
    </source>
</evidence>
<name>A0A1V8Y5D3_9ENTE</name>
<dbReference type="Pfam" id="PF05119">
    <property type="entry name" value="Terminase_4"/>
    <property type="match status" value="1"/>
</dbReference>
<evidence type="ECO:0000313" key="1">
    <source>
        <dbReference type="EMBL" id="GEL93131.1"/>
    </source>
</evidence>
<accession>A0A1V8Y5D3</accession>
<dbReference type="InterPro" id="IPR006448">
    <property type="entry name" value="Phage_term_ssu_P27"/>
</dbReference>
<evidence type="ECO:0000313" key="4">
    <source>
        <dbReference type="Proteomes" id="UP000321830"/>
    </source>
</evidence>
<dbReference type="RefSeq" id="WP_002341976.1">
    <property type="nucleotide sequence ID" value="NZ_BJWF01000050.1"/>
</dbReference>
<dbReference type="EMBL" id="MJEA01000025">
    <property type="protein sequence ID" value="OQO67809.1"/>
    <property type="molecule type" value="Genomic_DNA"/>
</dbReference>
<comment type="caution">
    <text evidence="2">The sequence shown here is derived from an EMBL/GenBank/DDBJ whole genome shotgun (WGS) entry which is preliminary data.</text>
</comment>
<evidence type="ECO:0008006" key="5">
    <source>
        <dbReference type="Google" id="ProtNLM"/>
    </source>
</evidence>
<dbReference type="OrthoDB" id="2054820at2"/>
<evidence type="ECO:0000313" key="2">
    <source>
        <dbReference type="EMBL" id="OQO67809.1"/>
    </source>
</evidence>
<reference evidence="2 3" key="1">
    <citation type="journal article" date="2017" name="BMC Microbiol.">
        <title>Comparative genomics of Enterococcus spp. isolated from bovine feces.</title>
        <authorList>
            <person name="Beukers A.G."/>
            <person name="Zaheer R."/>
            <person name="Goji N."/>
            <person name="Amoako K.K."/>
            <person name="Chaves A.V."/>
            <person name="Ward M.P."/>
            <person name="McAllister T.A."/>
        </authorList>
    </citation>
    <scope>NUCLEOTIDE SEQUENCE [LARGE SCALE GENOMIC DNA]</scope>
    <source>
        <strain evidence="2 3">F1129D 143</strain>
    </source>
</reference>